<name>A0ABW6PU14_9NOCA</name>
<gene>
    <name evidence="2" type="ORF">ACFYTF_24070</name>
</gene>
<comment type="caution">
    <text evidence="2">The sequence shown here is derived from an EMBL/GenBank/DDBJ whole genome shotgun (WGS) entry which is preliminary data.</text>
</comment>
<dbReference type="EC" id="2.3.-.-" evidence="2"/>
<dbReference type="EMBL" id="JBIAMX010000017">
    <property type="protein sequence ID" value="MFF0545920.1"/>
    <property type="molecule type" value="Genomic_DNA"/>
</dbReference>
<accession>A0ABW6PU14</accession>
<dbReference type="PANTHER" id="PTHR43441">
    <property type="entry name" value="RIBOSOMAL-PROTEIN-SERINE ACETYLTRANSFERASE"/>
    <property type="match status" value="1"/>
</dbReference>
<dbReference type="InterPro" id="IPR000182">
    <property type="entry name" value="GNAT_dom"/>
</dbReference>
<dbReference type="PROSITE" id="PS51186">
    <property type="entry name" value="GNAT"/>
    <property type="match status" value="1"/>
</dbReference>
<dbReference type="InterPro" id="IPR051908">
    <property type="entry name" value="Ribosomal_N-acetyltransferase"/>
</dbReference>
<evidence type="ECO:0000313" key="3">
    <source>
        <dbReference type="Proteomes" id="UP001601444"/>
    </source>
</evidence>
<dbReference type="PANTHER" id="PTHR43441:SF10">
    <property type="entry name" value="ACETYLTRANSFERASE"/>
    <property type="match status" value="1"/>
</dbReference>
<reference evidence="2 3" key="1">
    <citation type="submission" date="2024-10" db="EMBL/GenBank/DDBJ databases">
        <title>The Natural Products Discovery Center: Release of the First 8490 Sequenced Strains for Exploring Actinobacteria Biosynthetic Diversity.</title>
        <authorList>
            <person name="Kalkreuter E."/>
            <person name="Kautsar S.A."/>
            <person name="Yang D."/>
            <person name="Bader C.D."/>
            <person name="Teijaro C.N."/>
            <person name="Fluegel L."/>
            <person name="Davis C.M."/>
            <person name="Simpson J.R."/>
            <person name="Lauterbach L."/>
            <person name="Steele A.D."/>
            <person name="Gui C."/>
            <person name="Meng S."/>
            <person name="Li G."/>
            <person name="Viehrig K."/>
            <person name="Ye F."/>
            <person name="Su P."/>
            <person name="Kiefer A.F."/>
            <person name="Nichols A."/>
            <person name="Cepeda A.J."/>
            <person name="Yan W."/>
            <person name="Fan B."/>
            <person name="Jiang Y."/>
            <person name="Adhikari A."/>
            <person name="Zheng C.-J."/>
            <person name="Schuster L."/>
            <person name="Cowan T.M."/>
            <person name="Smanski M.J."/>
            <person name="Chevrette M.G."/>
            <person name="De Carvalho L.P.S."/>
            <person name="Shen B."/>
        </authorList>
    </citation>
    <scope>NUCLEOTIDE SEQUENCE [LARGE SCALE GENOMIC DNA]</scope>
    <source>
        <strain evidence="2 3">NPDC004045</strain>
    </source>
</reference>
<keyword evidence="3" id="KW-1185">Reference proteome</keyword>
<proteinExistence type="predicted"/>
<dbReference type="SUPFAM" id="SSF55729">
    <property type="entry name" value="Acyl-CoA N-acyltransferases (Nat)"/>
    <property type="match status" value="1"/>
</dbReference>
<keyword evidence="2" id="KW-0012">Acyltransferase</keyword>
<evidence type="ECO:0000313" key="2">
    <source>
        <dbReference type="EMBL" id="MFF0545920.1"/>
    </source>
</evidence>
<sequence length="194" mass="21825">MTFRYPEDVPVLTDGTVTLRAHRPEDLEAIVEQGRDAEMVRFTTVPRPYTRIDAEQYLARVARSWRDPDPTSIRAWAITRAPDGPFCGSVDYRPTTAHVASLGFGLHPAARGERLMTHAVALVLDHAFAHGIETMRWQAVVGNWASRKTVWRLGFRFEGTVRRRIVTPGGAEDGWLASLHRDDPRAPCEPWPTG</sequence>
<evidence type="ECO:0000259" key="1">
    <source>
        <dbReference type="PROSITE" id="PS51186"/>
    </source>
</evidence>
<organism evidence="2 3">
    <name type="scientific">Nocardia thailandica</name>
    <dbReference type="NCBI Taxonomy" id="257275"/>
    <lineage>
        <taxon>Bacteria</taxon>
        <taxon>Bacillati</taxon>
        <taxon>Actinomycetota</taxon>
        <taxon>Actinomycetes</taxon>
        <taxon>Mycobacteriales</taxon>
        <taxon>Nocardiaceae</taxon>
        <taxon>Nocardia</taxon>
    </lineage>
</organism>
<dbReference type="Proteomes" id="UP001601444">
    <property type="component" value="Unassembled WGS sequence"/>
</dbReference>
<dbReference type="GO" id="GO:0016746">
    <property type="term" value="F:acyltransferase activity"/>
    <property type="evidence" value="ECO:0007669"/>
    <property type="project" value="UniProtKB-KW"/>
</dbReference>
<dbReference type="InterPro" id="IPR016181">
    <property type="entry name" value="Acyl_CoA_acyltransferase"/>
</dbReference>
<feature type="domain" description="N-acetyltransferase" evidence="1">
    <location>
        <begin position="17"/>
        <end position="182"/>
    </location>
</feature>
<dbReference type="Gene3D" id="3.40.630.30">
    <property type="match status" value="1"/>
</dbReference>
<protein>
    <submittedName>
        <fullName evidence="2">GNAT family N-acetyltransferase</fullName>
        <ecNumber evidence="2">2.3.-.-</ecNumber>
    </submittedName>
</protein>
<dbReference type="Pfam" id="PF13302">
    <property type="entry name" value="Acetyltransf_3"/>
    <property type="match status" value="1"/>
</dbReference>
<keyword evidence="2" id="KW-0808">Transferase</keyword>
<dbReference type="RefSeq" id="WP_052313505.1">
    <property type="nucleotide sequence ID" value="NZ_JBIAMX010000017.1"/>
</dbReference>